<feature type="transmembrane region" description="Helical" evidence="9">
    <location>
        <begin position="33"/>
        <end position="51"/>
    </location>
</feature>
<dbReference type="Proteomes" id="UP001165293">
    <property type="component" value="Unassembled WGS sequence"/>
</dbReference>
<evidence type="ECO:0000256" key="5">
    <source>
        <dbReference type="ARBA" id="ARBA00022692"/>
    </source>
</evidence>
<evidence type="ECO:0000256" key="4">
    <source>
        <dbReference type="ARBA" id="ARBA00022449"/>
    </source>
</evidence>
<organism evidence="11 12">
    <name type="scientific">Noviluteimonas lactosilytica</name>
    <dbReference type="NCBI Taxonomy" id="2888523"/>
    <lineage>
        <taxon>Bacteria</taxon>
        <taxon>Pseudomonadati</taxon>
        <taxon>Pseudomonadota</taxon>
        <taxon>Gammaproteobacteria</taxon>
        <taxon>Lysobacterales</taxon>
        <taxon>Lysobacteraceae</taxon>
        <taxon>Noviluteimonas</taxon>
    </lineage>
</organism>
<feature type="transmembrane region" description="Helical" evidence="9">
    <location>
        <begin position="228"/>
        <end position="261"/>
    </location>
</feature>
<evidence type="ECO:0000256" key="1">
    <source>
        <dbReference type="ARBA" id="ARBA00004141"/>
    </source>
</evidence>
<evidence type="ECO:0000256" key="7">
    <source>
        <dbReference type="ARBA" id="ARBA00023065"/>
    </source>
</evidence>
<feature type="transmembrane region" description="Helical" evidence="9">
    <location>
        <begin position="306"/>
        <end position="330"/>
    </location>
</feature>
<gene>
    <name evidence="11" type="ORF">LK996_02140</name>
</gene>
<evidence type="ECO:0000256" key="9">
    <source>
        <dbReference type="SAM" id="Phobius"/>
    </source>
</evidence>
<proteinExistence type="inferred from homology"/>
<evidence type="ECO:0000313" key="12">
    <source>
        <dbReference type="Proteomes" id="UP001165293"/>
    </source>
</evidence>
<accession>A0ABS8JE91</accession>
<name>A0ABS8JE91_9GAMM</name>
<feature type="domain" description="RCK N-terminal" evidence="10">
    <location>
        <begin position="425"/>
        <end position="547"/>
    </location>
</feature>
<dbReference type="InterPro" id="IPR006153">
    <property type="entry name" value="Cation/H_exchanger_TM"/>
</dbReference>
<dbReference type="InterPro" id="IPR003148">
    <property type="entry name" value="RCK_N"/>
</dbReference>
<evidence type="ECO:0000256" key="2">
    <source>
        <dbReference type="ARBA" id="ARBA00005551"/>
    </source>
</evidence>
<comment type="similarity">
    <text evidence="2">Belongs to the monovalent cation:proton antiporter 2 (CPA2) transporter (TC 2.A.37) family.</text>
</comment>
<dbReference type="SUPFAM" id="SSF51735">
    <property type="entry name" value="NAD(P)-binding Rossmann-fold domains"/>
    <property type="match status" value="1"/>
</dbReference>
<keyword evidence="6 9" id="KW-1133">Transmembrane helix</keyword>
<dbReference type="Pfam" id="PF02254">
    <property type="entry name" value="TrkA_N"/>
    <property type="match status" value="1"/>
</dbReference>
<feature type="transmembrane region" description="Helical" evidence="9">
    <location>
        <begin position="148"/>
        <end position="167"/>
    </location>
</feature>
<dbReference type="EMBL" id="JAJGAK010000001">
    <property type="protein sequence ID" value="MCC8361884.1"/>
    <property type="molecule type" value="Genomic_DNA"/>
</dbReference>
<feature type="transmembrane region" description="Helical" evidence="9">
    <location>
        <begin position="57"/>
        <end position="76"/>
    </location>
</feature>
<dbReference type="Gene3D" id="3.40.50.720">
    <property type="entry name" value="NAD(P)-binding Rossmann-like Domain"/>
    <property type="match status" value="1"/>
</dbReference>
<feature type="transmembrane region" description="Helical" evidence="9">
    <location>
        <begin position="6"/>
        <end position="26"/>
    </location>
</feature>
<keyword evidence="5 9" id="KW-0812">Transmembrane</keyword>
<dbReference type="Gene3D" id="1.20.1530.20">
    <property type="match status" value="1"/>
</dbReference>
<dbReference type="NCBIfam" id="NF007950">
    <property type="entry name" value="PRK10669.1"/>
    <property type="match status" value="1"/>
</dbReference>
<keyword evidence="8 9" id="KW-0472">Membrane</keyword>
<dbReference type="PANTHER" id="PTHR42751:SF1">
    <property type="entry name" value="CATION_PROTON ANTIPORTER YBAL-RELATED"/>
    <property type="match status" value="1"/>
</dbReference>
<feature type="transmembrane region" description="Helical" evidence="9">
    <location>
        <begin position="342"/>
        <end position="362"/>
    </location>
</feature>
<comment type="caution">
    <text evidence="11">The sequence shown here is derived from an EMBL/GenBank/DDBJ whole genome shotgun (WGS) entry which is preliminary data.</text>
</comment>
<keyword evidence="12" id="KW-1185">Reference proteome</keyword>
<evidence type="ECO:0000256" key="6">
    <source>
        <dbReference type="ARBA" id="ARBA00022989"/>
    </source>
</evidence>
<dbReference type="PANTHER" id="PTHR42751">
    <property type="entry name" value="SODIUM/HYDROGEN EXCHANGER FAMILY/TRKA DOMAIN PROTEIN"/>
    <property type="match status" value="1"/>
</dbReference>
<feature type="transmembrane region" description="Helical" evidence="9">
    <location>
        <begin position="118"/>
        <end position="136"/>
    </location>
</feature>
<dbReference type="InterPro" id="IPR036291">
    <property type="entry name" value="NAD(P)-bd_dom_sf"/>
</dbReference>
<protein>
    <submittedName>
        <fullName evidence="11">Kef family K(+) transporter</fullName>
    </submittedName>
</protein>
<dbReference type="RefSeq" id="WP_230525529.1">
    <property type="nucleotide sequence ID" value="NZ_JAJGAK010000001.1"/>
</dbReference>
<feature type="transmembrane region" description="Helical" evidence="9">
    <location>
        <begin position="88"/>
        <end position="112"/>
    </location>
</feature>
<dbReference type="Pfam" id="PF00999">
    <property type="entry name" value="Na_H_Exchanger"/>
    <property type="match status" value="1"/>
</dbReference>
<dbReference type="InterPro" id="IPR038770">
    <property type="entry name" value="Na+/solute_symporter_sf"/>
</dbReference>
<feature type="transmembrane region" description="Helical" evidence="9">
    <location>
        <begin position="281"/>
        <end position="299"/>
    </location>
</feature>
<evidence type="ECO:0000259" key="10">
    <source>
        <dbReference type="PROSITE" id="PS51201"/>
    </source>
</evidence>
<keyword evidence="3" id="KW-0813">Transport</keyword>
<keyword evidence="7" id="KW-0406">Ion transport</keyword>
<feature type="transmembrane region" description="Helical" evidence="9">
    <location>
        <begin position="187"/>
        <end position="207"/>
    </location>
</feature>
<feature type="transmembrane region" description="Helical" evidence="9">
    <location>
        <begin position="369"/>
        <end position="388"/>
    </location>
</feature>
<reference evidence="11" key="1">
    <citation type="submission" date="2021-10" db="EMBL/GenBank/DDBJ databases">
        <authorList>
            <person name="Lyu M."/>
            <person name="Wang X."/>
            <person name="Meng X."/>
            <person name="Xu K."/>
        </authorList>
    </citation>
    <scope>NUCLEOTIDE SEQUENCE</scope>
    <source>
        <strain evidence="11">A6</strain>
    </source>
</reference>
<evidence type="ECO:0000313" key="11">
    <source>
        <dbReference type="EMBL" id="MCC8361884.1"/>
    </source>
</evidence>
<dbReference type="PROSITE" id="PS51201">
    <property type="entry name" value="RCK_N"/>
    <property type="match status" value="1"/>
</dbReference>
<keyword evidence="4" id="KW-0050">Antiport</keyword>
<sequence>MPHEVALISTLATAFGGALILGFIAAKLRLPALVGYLVAGMLIGPFTPGFVADSGLAAQLAEIGVMLLMFGVGLHFSLDDLLDVRKVALPGAVLQIVAATSLGAVMAHAWGWTWGQSIVFGLALSVASTVVLLRALEARGVLDSMNGRIAVGWLVVEDLAMVLVLVLLPPLAGALGGRAEGGEGNVWLALAMTLLKVGAFLVVMLVAGRKILPRLLWWIAETGSRELFTLAVIACAVGIAFGAAELFGVSFALGAFFAGMVLRESEFSHRAAHESLPLRDAFAVLFFVSVGMLFDPMILVDQPLRVLAVVSIIVVGKTVAAAVLVLLLRYPLNTASTVSASLAQIGEFSFILAGLGVSLGLLPQEGNSLILAGALISIAINPLLFGLIEPLQRWLREHSALARRLEMPVDPTATLPMTTDAKYLAGHVVLVGYGRVGKRIAQQLTEQGLPVVVVEQSRERVEQLREEGFAAVSGDAEEPGTLVQAHVTGAKWLVSAIPDTFSVRQMVETARMLNPDIQILVRSHNEEEAAMLQKEGVGKVFLGEVALADGMSDHVVAAMTKA</sequence>
<evidence type="ECO:0000256" key="8">
    <source>
        <dbReference type="ARBA" id="ARBA00023136"/>
    </source>
</evidence>
<evidence type="ECO:0000256" key="3">
    <source>
        <dbReference type="ARBA" id="ARBA00022448"/>
    </source>
</evidence>
<comment type="subcellular location">
    <subcellularLocation>
        <location evidence="1">Membrane</location>
        <topology evidence="1">Multi-pass membrane protein</topology>
    </subcellularLocation>
</comment>